<keyword evidence="1 3" id="KW-0963">Cytoplasm</keyword>
<proteinExistence type="inferred from homology"/>
<dbReference type="InterPro" id="IPR001763">
    <property type="entry name" value="Rhodanese-like_dom"/>
</dbReference>
<comment type="similarity">
    <text evidence="3">Belongs to the GlpE family.</text>
</comment>
<reference evidence="5 6" key="1">
    <citation type="submission" date="2021-08" db="EMBL/GenBank/DDBJ databases">
        <title>Culture and genomic analysis of Symbiopectobacterium purcellii sp. nov. gen. nov., isolated from the leafhopper Empoasca decipiens.</title>
        <authorList>
            <person name="Nadal-Jimenez P."/>
            <person name="Siozios S."/>
            <person name="Halliday N."/>
            <person name="Camara M."/>
            <person name="Hurst G.D.D."/>
        </authorList>
    </citation>
    <scope>NUCLEOTIDE SEQUENCE [LARGE SCALE GENOMIC DNA]</scope>
    <source>
        <strain evidence="5 6">SyEd1</strain>
    </source>
</reference>
<dbReference type="GO" id="GO:0004792">
    <property type="term" value="F:thiosulfate-cyanide sulfurtransferase activity"/>
    <property type="evidence" value="ECO:0007669"/>
    <property type="project" value="UniProtKB-EC"/>
</dbReference>
<evidence type="ECO:0000313" key="6">
    <source>
        <dbReference type="Proteomes" id="UP000825886"/>
    </source>
</evidence>
<dbReference type="Pfam" id="PF00581">
    <property type="entry name" value="Rhodanese"/>
    <property type="match status" value="1"/>
</dbReference>
<dbReference type="PANTHER" id="PTHR43031">
    <property type="entry name" value="FAD-DEPENDENT OXIDOREDUCTASE"/>
    <property type="match status" value="1"/>
</dbReference>
<protein>
    <recommendedName>
        <fullName evidence="3">Thiosulfate sulfurtransferase GlpE</fullName>
        <ecNumber evidence="3">2.8.1.1</ecNumber>
    </recommendedName>
</protein>
<sequence length="110" mass="12382">MEQFECLSIEQAHERWQKHGVMVDIRDAQSYATGHVPQALHLTNETLSDFVRDAELDQPVMVMCYHGISSRNAAQYLLSLGFEAVYSVDGGYDAWQRDFPQDVASASDNA</sequence>
<dbReference type="RefSeq" id="WP_222158817.1">
    <property type="nucleotide sequence ID" value="NZ_CP081864.1"/>
</dbReference>
<comment type="function">
    <text evidence="3">Transferase that catalyzes the transfer of sulfur from thiosulfate to thiophilic acceptors such as cyanide or dithiols. May function in a CysM-independent thiosulfate assimilation pathway by catalyzing the conversion of thiosulfate to sulfite, which can then be used for L-cysteine biosynthesis.</text>
</comment>
<dbReference type="SUPFAM" id="SSF52821">
    <property type="entry name" value="Rhodanese/Cell cycle control phosphatase"/>
    <property type="match status" value="1"/>
</dbReference>
<name>A0ABX9ALP4_9ENTR</name>
<comment type="catalytic activity">
    <reaction evidence="3">
        <text>thiosulfate + hydrogen cyanide = thiocyanate + sulfite + 2 H(+)</text>
        <dbReference type="Rhea" id="RHEA:16881"/>
        <dbReference type="ChEBI" id="CHEBI:15378"/>
        <dbReference type="ChEBI" id="CHEBI:17359"/>
        <dbReference type="ChEBI" id="CHEBI:18022"/>
        <dbReference type="ChEBI" id="CHEBI:18407"/>
        <dbReference type="ChEBI" id="CHEBI:33542"/>
        <dbReference type="EC" id="2.8.1.1"/>
    </reaction>
</comment>
<gene>
    <name evidence="3 5" type="primary">glpE</name>
    <name evidence="5" type="ORF">K6K13_21800</name>
</gene>
<dbReference type="CDD" id="cd01444">
    <property type="entry name" value="GlpE_ST"/>
    <property type="match status" value="1"/>
</dbReference>
<dbReference type="HAMAP" id="MF_01009">
    <property type="entry name" value="Thiosulf_sulfurtr"/>
    <property type="match status" value="1"/>
</dbReference>
<dbReference type="PANTHER" id="PTHR43031:SF6">
    <property type="entry name" value="THIOSULFATE SULFURTRANSFERASE GLPE"/>
    <property type="match status" value="1"/>
</dbReference>
<dbReference type="InterPro" id="IPR023695">
    <property type="entry name" value="Thiosulf_sulfurTrfase"/>
</dbReference>
<dbReference type="InterPro" id="IPR050229">
    <property type="entry name" value="GlpE_sulfurtransferase"/>
</dbReference>
<dbReference type="EMBL" id="CP081864">
    <property type="protein sequence ID" value="QZN95741.1"/>
    <property type="molecule type" value="Genomic_DNA"/>
</dbReference>
<organism evidence="5 6">
    <name type="scientific">Symbiopectobacterium purcellii</name>
    <dbReference type="NCBI Taxonomy" id="2871826"/>
    <lineage>
        <taxon>Bacteria</taxon>
        <taxon>Pseudomonadati</taxon>
        <taxon>Pseudomonadota</taxon>
        <taxon>Gammaproteobacteria</taxon>
        <taxon>Enterobacterales</taxon>
        <taxon>Enterobacteriaceae</taxon>
    </lineage>
</organism>
<evidence type="ECO:0000256" key="3">
    <source>
        <dbReference type="HAMAP-Rule" id="MF_01009"/>
    </source>
</evidence>
<accession>A0ABX9ALP4</accession>
<evidence type="ECO:0000259" key="4">
    <source>
        <dbReference type="PROSITE" id="PS50206"/>
    </source>
</evidence>
<keyword evidence="6" id="KW-1185">Reference proteome</keyword>
<dbReference type="Gene3D" id="3.40.250.10">
    <property type="entry name" value="Rhodanese-like domain"/>
    <property type="match status" value="1"/>
</dbReference>
<feature type="domain" description="Rhodanese" evidence="4">
    <location>
        <begin position="21"/>
        <end position="104"/>
    </location>
</feature>
<evidence type="ECO:0000256" key="1">
    <source>
        <dbReference type="ARBA" id="ARBA00022490"/>
    </source>
</evidence>
<dbReference type="NCBIfam" id="NF001195">
    <property type="entry name" value="PRK00162.1"/>
    <property type="match status" value="1"/>
</dbReference>
<evidence type="ECO:0000313" key="5">
    <source>
        <dbReference type="EMBL" id="QZN95741.1"/>
    </source>
</evidence>
<dbReference type="PROSITE" id="PS50206">
    <property type="entry name" value="RHODANESE_3"/>
    <property type="match status" value="1"/>
</dbReference>
<comment type="catalytic activity">
    <reaction evidence="3">
        <text>thiosulfate + [thioredoxin]-dithiol = [thioredoxin]-disulfide + hydrogen sulfide + sulfite + 2 H(+)</text>
        <dbReference type="Rhea" id="RHEA:83859"/>
        <dbReference type="Rhea" id="RHEA-COMP:10698"/>
        <dbReference type="Rhea" id="RHEA-COMP:10700"/>
        <dbReference type="ChEBI" id="CHEBI:15378"/>
        <dbReference type="ChEBI" id="CHEBI:17359"/>
        <dbReference type="ChEBI" id="CHEBI:29919"/>
        <dbReference type="ChEBI" id="CHEBI:29950"/>
        <dbReference type="ChEBI" id="CHEBI:33542"/>
        <dbReference type="ChEBI" id="CHEBI:50058"/>
    </reaction>
</comment>
<evidence type="ECO:0000256" key="2">
    <source>
        <dbReference type="ARBA" id="ARBA00022679"/>
    </source>
</evidence>
<dbReference type="InterPro" id="IPR036873">
    <property type="entry name" value="Rhodanese-like_dom_sf"/>
</dbReference>
<comment type="subcellular location">
    <subcellularLocation>
        <location evidence="3">Cytoplasm</location>
    </subcellularLocation>
</comment>
<keyword evidence="2 3" id="KW-0808">Transferase</keyword>
<dbReference type="Proteomes" id="UP000825886">
    <property type="component" value="Chromosome"/>
</dbReference>
<feature type="active site" description="Cysteine persulfide intermediate" evidence="3">
    <location>
        <position position="64"/>
    </location>
</feature>
<dbReference type="EC" id="2.8.1.1" evidence="3"/>
<dbReference type="SMART" id="SM00450">
    <property type="entry name" value="RHOD"/>
    <property type="match status" value="1"/>
</dbReference>